<dbReference type="Pfam" id="PF00291">
    <property type="entry name" value="PALP"/>
    <property type="match status" value="1"/>
</dbReference>
<dbReference type="GO" id="GO:0006565">
    <property type="term" value="P:L-serine catabolic process"/>
    <property type="evidence" value="ECO:0007669"/>
    <property type="project" value="TreeGrafter"/>
</dbReference>
<dbReference type="InterPro" id="IPR036052">
    <property type="entry name" value="TrpB-like_PALP_sf"/>
</dbReference>
<evidence type="ECO:0000256" key="3">
    <source>
        <dbReference type="ARBA" id="ARBA00023239"/>
    </source>
</evidence>
<proteinExistence type="predicted"/>
<gene>
    <name evidence="5" type="primary">thrC</name>
    <name evidence="5" type="ORF">HOV93_48580</name>
</gene>
<accession>A0A7V8V9Y5</accession>
<name>A0A7V8V9Y5_9BACT</name>
<dbReference type="SUPFAM" id="SSF53686">
    <property type="entry name" value="Tryptophan synthase beta subunit-like PLP-dependent enzymes"/>
    <property type="match status" value="1"/>
</dbReference>
<keyword evidence="3 5" id="KW-0456">Lyase</keyword>
<keyword evidence="6" id="KW-1185">Reference proteome</keyword>
<sequence>MRLESLTTSLPLTLGEGNTPLLRSRSIGPALGLTNLFFKLESLNPTGSYKDRFASAAITDMAAQGKRHVLATSSGNTGAALAAYSAAADMKCTIAVVDGAPVGKLHQMMAYGADIQKVRGFGLDAEITQGTFDFLLQAGSRTETQLQISAYQYSPTGMQGVEAISHEIVQQLGVLGQHADHVFSCAGGGGLTLAVSRGFQTLMNQGIRLPCVHCIQPSGNNTIAGPLRNGKLRAQSVACTSKISGLQVASVIDGHEVIAACRASKGTGVLVEDEAIYQAHRELCQAEGIFSEPAGAVPLAGLKQAVAEGWVSSDETVICLVTGTGFKDPASVESMLAPVTCKTVTLEQFKANVNDIYDT</sequence>
<dbReference type="Proteomes" id="UP000551616">
    <property type="component" value="Unassembled WGS sequence"/>
</dbReference>
<dbReference type="InterPro" id="IPR001926">
    <property type="entry name" value="TrpB-like_PALP"/>
</dbReference>
<evidence type="ECO:0000313" key="6">
    <source>
        <dbReference type="Proteomes" id="UP000551616"/>
    </source>
</evidence>
<evidence type="ECO:0000313" key="5">
    <source>
        <dbReference type="EMBL" id="MBA2117657.1"/>
    </source>
</evidence>
<dbReference type="GO" id="GO:0004794">
    <property type="term" value="F:threonine deaminase activity"/>
    <property type="evidence" value="ECO:0007669"/>
    <property type="project" value="TreeGrafter"/>
</dbReference>
<reference evidence="5 6" key="1">
    <citation type="submission" date="2020-05" db="EMBL/GenBank/DDBJ databases">
        <title>Bremerella alba sp. nov., a novel planctomycete isolated from the surface of the macroalga Fucus spiralis.</title>
        <authorList>
            <person name="Godinho O."/>
            <person name="Botelho R."/>
            <person name="Albuquerque L."/>
            <person name="Wiegand S."/>
            <person name="Da Costa M.S."/>
            <person name="Lobo-Da-Cunha A."/>
            <person name="Jogler C."/>
            <person name="Lage O.M."/>
        </authorList>
    </citation>
    <scope>NUCLEOTIDE SEQUENCE [LARGE SCALE GENOMIC DNA]</scope>
    <source>
        <strain evidence="5 6">FF15</strain>
    </source>
</reference>
<dbReference type="PANTHER" id="PTHR48078:SF6">
    <property type="entry name" value="L-THREONINE DEHYDRATASE CATABOLIC TDCB"/>
    <property type="match status" value="1"/>
</dbReference>
<dbReference type="Gene3D" id="3.40.50.1100">
    <property type="match status" value="2"/>
</dbReference>
<organism evidence="5 6">
    <name type="scientific">Bremerella alba</name>
    <dbReference type="NCBI Taxonomy" id="980252"/>
    <lineage>
        <taxon>Bacteria</taxon>
        <taxon>Pseudomonadati</taxon>
        <taxon>Planctomycetota</taxon>
        <taxon>Planctomycetia</taxon>
        <taxon>Pirellulales</taxon>
        <taxon>Pirellulaceae</taxon>
        <taxon>Bremerella</taxon>
    </lineage>
</organism>
<dbReference type="EMBL" id="JABRWO010000018">
    <property type="protein sequence ID" value="MBA2117657.1"/>
    <property type="molecule type" value="Genomic_DNA"/>
</dbReference>
<comment type="cofactor">
    <cofactor evidence="1">
        <name>pyridoxal 5'-phosphate</name>
        <dbReference type="ChEBI" id="CHEBI:597326"/>
    </cofactor>
</comment>
<feature type="domain" description="Tryptophan synthase beta chain-like PALP" evidence="4">
    <location>
        <begin position="13"/>
        <end position="323"/>
    </location>
</feature>
<dbReference type="PANTHER" id="PTHR48078">
    <property type="entry name" value="THREONINE DEHYDRATASE, MITOCHONDRIAL-RELATED"/>
    <property type="match status" value="1"/>
</dbReference>
<dbReference type="GO" id="GO:0006567">
    <property type="term" value="P:L-threonine catabolic process"/>
    <property type="evidence" value="ECO:0007669"/>
    <property type="project" value="TreeGrafter"/>
</dbReference>
<dbReference type="GO" id="GO:0009097">
    <property type="term" value="P:isoleucine biosynthetic process"/>
    <property type="evidence" value="ECO:0007669"/>
    <property type="project" value="TreeGrafter"/>
</dbReference>
<protein>
    <submittedName>
        <fullName evidence="5">Threonine synthase</fullName>
        <ecNumber evidence="5">4.2.3.1</ecNumber>
    </submittedName>
</protein>
<comment type="caution">
    <text evidence="5">The sequence shown here is derived from an EMBL/GenBank/DDBJ whole genome shotgun (WGS) entry which is preliminary data.</text>
</comment>
<evidence type="ECO:0000256" key="1">
    <source>
        <dbReference type="ARBA" id="ARBA00001933"/>
    </source>
</evidence>
<dbReference type="GO" id="GO:0003941">
    <property type="term" value="F:L-serine ammonia-lyase activity"/>
    <property type="evidence" value="ECO:0007669"/>
    <property type="project" value="TreeGrafter"/>
</dbReference>
<dbReference type="RefSeq" id="WP_207399032.1">
    <property type="nucleotide sequence ID" value="NZ_JABRWO010000018.1"/>
</dbReference>
<evidence type="ECO:0000259" key="4">
    <source>
        <dbReference type="Pfam" id="PF00291"/>
    </source>
</evidence>
<dbReference type="AlphaFoldDB" id="A0A7V8V9Y5"/>
<dbReference type="GO" id="GO:0004795">
    <property type="term" value="F:threonine synthase activity"/>
    <property type="evidence" value="ECO:0007669"/>
    <property type="project" value="UniProtKB-EC"/>
</dbReference>
<dbReference type="InterPro" id="IPR050147">
    <property type="entry name" value="Ser/Thr_Dehydratase"/>
</dbReference>
<keyword evidence="2" id="KW-0663">Pyridoxal phosphate</keyword>
<evidence type="ECO:0000256" key="2">
    <source>
        <dbReference type="ARBA" id="ARBA00022898"/>
    </source>
</evidence>
<dbReference type="EC" id="4.2.3.1" evidence="5"/>